<evidence type="ECO:0000313" key="3">
    <source>
        <dbReference type="Proteomes" id="UP000252355"/>
    </source>
</evidence>
<dbReference type="AlphaFoldDB" id="A0A367ZA28"/>
<evidence type="ECO:0000256" key="1">
    <source>
        <dbReference type="SAM" id="MobiDB-lite"/>
    </source>
</evidence>
<comment type="caution">
    <text evidence="2">The sequence shown here is derived from an EMBL/GenBank/DDBJ whole genome shotgun (WGS) entry which is preliminary data.</text>
</comment>
<gene>
    <name evidence="2" type="ORF">OZSIB_0580</name>
</gene>
<protein>
    <submittedName>
        <fullName evidence="2">Uncharacterized protein</fullName>
    </submittedName>
</protein>
<evidence type="ECO:0000313" key="2">
    <source>
        <dbReference type="EMBL" id="RCK74609.1"/>
    </source>
</evidence>
<feature type="region of interest" description="Disordered" evidence="1">
    <location>
        <begin position="30"/>
        <end position="57"/>
    </location>
</feature>
<feature type="compositionally biased region" description="Low complexity" evidence="1">
    <location>
        <begin position="30"/>
        <end position="39"/>
    </location>
</feature>
<dbReference type="EMBL" id="QOQW01000044">
    <property type="protein sequence ID" value="RCK74609.1"/>
    <property type="molecule type" value="Genomic_DNA"/>
</dbReference>
<sequence length="112" mass="11982">MDQARWMIVFAVLVCMIFTLGLLHRFSRAAGPGQAAGPASTWSAGPRPATDRQPAALPASPFTVEKGQTAITVLPPPDFCYGTAQPEEVEGPFRQVADRLQSRPGESDRGSN</sequence>
<organism evidence="2 3">
    <name type="scientific">Candidatus Ozemobacter sibiricus</name>
    <dbReference type="NCBI Taxonomy" id="2268124"/>
    <lineage>
        <taxon>Bacteria</taxon>
        <taxon>Candidatus Ozemobacteria</taxon>
        <taxon>Candidatus Ozemobacterales</taxon>
        <taxon>Candidatus Ozemobacteraceae</taxon>
        <taxon>Candidatus Ozemobacter</taxon>
    </lineage>
</organism>
<accession>A0A367ZA28</accession>
<name>A0A367ZA28_9BACT</name>
<reference evidence="2 3" key="1">
    <citation type="submission" date="2018-05" db="EMBL/GenBank/DDBJ databases">
        <title>A metagenomic window into the 2 km-deep terrestrial subsurface aquifer revealed taxonomically and functionally diverse microbial community comprising novel uncultured bacterial lineages.</title>
        <authorList>
            <person name="Kadnikov V.V."/>
            <person name="Mardanov A.V."/>
            <person name="Beletsky A.V."/>
            <person name="Banks D."/>
            <person name="Pimenov N.V."/>
            <person name="Frank Y.A."/>
            <person name="Karnachuk O.V."/>
            <person name="Ravin N.V."/>
        </authorList>
    </citation>
    <scope>NUCLEOTIDE SEQUENCE [LARGE SCALE GENOMIC DNA]</scope>
    <source>
        <strain evidence="2">BY5</strain>
    </source>
</reference>
<dbReference type="Proteomes" id="UP000252355">
    <property type="component" value="Unassembled WGS sequence"/>
</dbReference>
<proteinExistence type="predicted"/>